<dbReference type="EMBL" id="BSSQ01000016">
    <property type="protein sequence ID" value="GLX69813.1"/>
    <property type="molecule type" value="Genomic_DNA"/>
</dbReference>
<comment type="caution">
    <text evidence="3">The sequence shown here is derived from an EMBL/GenBank/DDBJ whole genome shotgun (WGS) entry which is preliminary data.</text>
</comment>
<protein>
    <recommendedName>
        <fullName evidence="5">DUF5666 domain-containing protein</fullName>
    </recommendedName>
</protein>
<accession>A0ABQ6GKC0</accession>
<evidence type="ECO:0008006" key="5">
    <source>
        <dbReference type="Google" id="ProtNLM"/>
    </source>
</evidence>
<keyword evidence="2" id="KW-0472">Membrane</keyword>
<keyword evidence="2" id="KW-1133">Transmembrane helix</keyword>
<keyword evidence="2" id="KW-0812">Transmembrane</keyword>
<proteinExistence type="predicted"/>
<dbReference type="Proteomes" id="UP001157114">
    <property type="component" value="Unassembled WGS sequence"/>
</dbReference>
<evidence type="ECO:0000256" key="1">
    <source>
        <dbReference type="SAM" id="MobiDB-lite"/>
    </source>
</evidence>
<evidence type="ECO:0000256" key="2">
    <source>
        <dbReference type="SAM" id="Phobius"/>
    </source>
</evidence>
<feature type="region of interest" description="Disordered" evidence="1">
    <location>
        <begin position="80"/>
        <end position="107"/>
    </location>
</feature>
<evidence type="ECO:0000313" key="3">
    <source>
        <dbReference type="EMBL" id="GLX69813.1"/>
    </source>
</evidence>
<reference evidence="3 4" key="1">
    <citation type="submission" date="2023-03" db="EMBL/GenBank/DDBJ databases">
        <title>Draft genome sequence of the bacteria which degrade cell wall of Tricholomamatutake.</title>
        <authorList>
            <person name="Konishi Y."/>
            <person name="Fukuta Y."/>
            <person name="Shirasaka N."/>
        </authorList>
    </citation>
    <scope>NUCLEOTIDE SEQUENCE [LARGE SCALE GENOMIC DNA]</scope>
    <source>
        <strain evidence="4">mu1</strain>
    </source>
</reference>
<evidence type="ECO:0000313" key="4">
    <source>
        <dbReference type="Proteomes" id="UP001157114"/>
    </source>
</evidence>
<gene>
    <name evidence="3" type="ORF">MU1_41590</name>
</gene>
<name>A0ABQ6GKC0_9BACL</name>
<organism evidence="3 4">
    <name type="scientific">Paenibacillus glycanilyticus</name>
    <dbReference type="NCBI Taxonomy" id="126569"/>
    <lineage>
        <taxon>Bacteria</taxon>
        <taxon>Bacillati</taxon>
        <taxon>Bacillota</taxon>
        <taxon>Bacilli</taxon>
        <taxon>Bacillales</taxon>
        <taxon>Paenibacillaceae</taxon>
        <taxon>Paenibacillus</taxon>
    </lineage>
</organism>
<feature type="transmembrane region" description="Helical" evidence="2">
    <location>
        <begin position="54"/>
        <end position="74"/>
    </location>
</feature>
<keyword evidence="4" id="KW-1185">Reference proteome</keyword>
<dbReference type="RefSeq" id="WP_284240590.1">
    <property type="nucleotide sequence ID" value="NZ_BSSQ01000016.1"/>
</dbReference>
<sequence>MKKSVYKSAMSRVRTSEDFKEATYQKLMMEQENNSHNPTIKEERIQMEKSKKKLTGWAVGIAACAFIAAGIISVNQQHDAPASVPTQQEQAANTPDASSTSKPATTGKVQVNIDGVISEVSEDGKSFKVNDVWVTVTPDTIMGIDGPTAAEPSDELLQKEFKVGNVVSGFTTDDLSTGKVNATRIYNNMVPQK</sequence>